<evidence type="ECO:0000256" key="1">
    <source>
        <dbReference type="ARBA" id="ARBA00022692"/>
    </source>
</evidence>
<feature type="transmembrane region" description="Helical" evidence="4">
    <location>
        <begin position="142"/>
        <end position="167"/>
    </location>
</feature>
<feature type="transmembrane region" description="Helical" evidence="4">
    <location>
        <begin position="287"/>
        <end position="306"/>
    </location>
</feature>
<organism evidence="6 7">
    <name type="scientific">Altererythrobacter epoxidivorans</name>
    <dbReference type="NCBI Taxonomy" id="361183"/>
    <lineage>
        <taxon>Bacteria</taxon>
        <taxon>Pseudomonadati</taxon>
        <taxon>Pseudomonadota</taxon>
        <taxon>Alphaproteobacteria</taxon>
        <taxon>Sphingomonadales</taxon>
        <taxon>Erythrobacteraceae</taxon>
        <taxon>Altererythrobacter</taxon>
    </lineage>
</organism>
<evidence type="ECO:0000256" key="2">
    <source>
        <dbReference type="ARBA" id="ARBA00022989"/>
    </source>
</evidence>
<feature type="transmembrane region" description="Helical" evidence="4">
    <location>
        <begin position="257"/>
        <end position="275"/>
    </location>
</feature>
<feature type="transmembrane region" description="Helical" evidence="4">
    <location>
        <begin position="376"/>
        <end position="397"/>
    </location>
</feature>
<dbReference type="InterPro" id="IPR011701">
    <property type="entry name" value="MFS"/>
</dbReference>
<reference evidence="6 7" key="1">
    <citation type="submission" date="2015-09" db="EMBL/GenBank/DDBJ databases">
        <title>Complete genome sequence of a benzo[a]pyrene-degrading bacterium Altererythrobacter epoxidivorans CGMCC 1.7731T.</title>
        <authorList>
            <person name="Li Z."/>
            <person name="Cheng H."/>
            <person name="Huo Y."/>
            <person name="Xu X."/>
        </authorList>
    </citation>
    <scope>NUCLEOTIDE SEQUENCE [LARGE SCALE GENOMIC DNA]</scope>
    <source>
        <strain evidence="6 7">CGMCC 1.7731</strain>
    </source>
</reference>
<keyword evidence="7" id="KW-1185">Reference proteome</keyword>
<feature type="transmembrane region" description="Helical" evidence="4">
    <location>
        <begin position="109"/>
        <end position="130"/>
    </location>
</feature>
<dbReference type="InterPro" id="IPR020846">
    <property type="entry name" value="MFS_dom"/>
</dbReference>
<dbReference type="InterPro" id="IPR036259">
    <property type="entry name" value="MFS_trans_sf"/>
</dbReference>
<keyword evidence="2 4" id="KW-1133">Transmembrane helix</keyword>
<evidence type="ECO:0000259" key="5">
    <source>
        <dbReference type="PROSITE" id="PS50850"/>
    </source>
</evidence>
<dbReference type="OrthoDB" id="7428510at2"/>
<dbReference type="GO" id="GO:0022857">
    <property type="term" value="F:transmembrane transporter activity"/>
    <property type="evidence" value="ECO:0007669"/>
    <property type="project" value="InterPro"/>
</dbReference>
<feature type="transmembrane region" description="Helical" evidence="4">
    <location>
        <begin position="84"/>
        <end position="103"/>
    </location>
</feature>
<dbReference type="Pfam" id="PF07690">
    <property type="entry name" value="MFS_1"/>
    <property type="match status" value="1"/>
</dbReference>
<dbReference type="KEGG" id="aep:AMC99_02453"/>
<dbReference type="RefSeq" id="WP_061926834.1">
    <property type="nucleotide sequence ID" value="NZ_CP012669.1"/>
</dbReference>
<name>A0A0M4MA10_9SPHN</name>
<evidence type="ECO:0000313" key="6">
    <source>
        <dbReference type="EMBL" id="ALE17727.1"/>
    </source>
</evidence>
<dbReference type="PATRIC" id="fig|361183.4.peg.2409"/>
<dbReference type="PROSITE" id="PS50850">
    <property type="entry name" value="MFS"/>
    <property type="match status" value="1"/>
</dbReference>
<sequence>MAADTPSQERQPLWFLLLLTLAVAGGAVAYVPFLTVLLPVRISELMGGEDVAALSYSTFAGAVIASLANIGFGWLSDRSGTRRGWILAGMIASGALLVCVGYATSLSQIIAIVMVWQMSLNMMLSPLLAWAGDCVPDEQKGLLGGLFALAPALGALSGAFVTFPGLADGQTRLVLVAAIVGVMIAPALVFGGGRRMPRLMEPADKLSQRAEAGKRQRKAIVGMWTARLLVQVSEAALFAFLLFWMRSITPDFGENRAANIFSVVLVVAVPIALVAGRWSDRHGRPMVPLAICAALSSLGLIAMALATTENSALAGYVLFGISSMTFLSLHSSQTLRVLPRPQHRARDLGFFNLTNTVPSLIIPGLTLALVPVAGFSALFVLLAALAAVACLLILFLARAR</sequence>
<evidence type="ECO:0000256" key="4">
    <source>
        <dbReference type="SAM" id="Phobius"/>
    </source>
</evidence>
<dbReference type="AlphaFoldDB" id="A0A0M4MA10"/>
<dbReference type="SUPFAM" id="SSF103473">
    <property type="entry name" value="MFS general substrate transporter"/>
    <property type="match status" value="1"/>
</dbReference>
<dbReference type="PANTHER" id="PTHR23528">
    <property type="match status" value="1"/>
</dbReference>
<feature type="domain" description="Major facilitator superfamily (MFS) profile" evidence="5">
    <location>
        <begin position="13"/>
        <end position="400"/>
    </location>
</feature>
<feature type="transmembrane region" description="Helical" evidence="4">
    <location>
        <begin position="12"/>
        <end position="33"/>
    </location>
</feature>
<dbReference type="STRING" id="361183.AMC99_02453"/>
<keyword evidence="3 4" id="KW-0472">Membrane</keyword>
<evidence type="ECO:0000256" key="3">
    <source>
        <dbReference type="ARBA" id="ARBA00023136"/>
    </source>
</evidence>
<accession>A0A0M4MA10</accession>
<dbReference type="PANTHER" id="PTHR23528:SF1">
    <property type="entry name" value="MAJOR FACILITATOR SUPERFAMILY (MFS) PROFILE DOMAIN-CONTAINING PROTEIN"/>
    <property type="match status" value="1"/>
</dbReference>
<feature type="transmembrane region" description="Helical" evidence="4">
    <location>
        <begin position="53"/>
        <end position="72"/>
    </location>
</feature>
<dbReference type="Gene3D" id="1.20.1250.20">
    <property type="entry name" value="MFS general substrate transporter like domains"/>
    <property type="match status" value="2"/>
</dbReference>
<dbReference type="CDD" id="cd06174">
    <property type="entry name" value="MFS"/>
    <property type="match status" value="1"/>
</dbReference>
<dbReference type="EMBL" id="CP012669">
    <property type="protein sequence ID" value="ALE17727.1"/>
    <property type="molecule type" value="Genomic_DNA"/>
</dbReference>
<feature type="transmembrane region" description="Helical" evidence="4">
    <location>
        <begin position="350"/>
        <end position="370"/>
    </location>
</feature>
<proteinExistence type="predicted"/>
<feature type="transmembrane region" description="Helical" evidence="4">
    <location>
        <begin position="312"/>
        <end position="329"/>
    </location>
</feature>
<feature type="transmembrane region" description="Helical" evidence="4">
    <location>
        <begin position="173"/>
        <end position="191"/>
    </location>
</feature>
<gene>
    <name evidence="6" type="ORF">AMC99_02453</name>
</gene>
<evidence type="ECO:0000313" key="7">
    <source>
        <dbReference type="Proteomes" id="UP000057938"/>
    </source>
</evidence>
<feature type="transmembrane region" description="Helical" evidence="4">
    <location>
        <begin position="224"/>
        <end position="245"/>
    </location>
</feature>
<keyword evidence="1 4" id="KW-0812">Transmembrane</keyword>
<dbReference type="Proteomes" id="UP000057938">
    <property type="component" value="Chromosome"/>
</dbReference>
<protein>
    <submittedName>
        <fullName evidence="6">Membrane protein, probable</fullName>
    </submittedName>
</protein>